<dbReference type="AlphaFoldDB" id="A0AAE1H378"/>
<keyword evidence="7" id="KW-1185">Reference proteome</keyword>
<evidence type="ECO:0000259" key="4">
    <source>
        <dbReference type="Pfam" id="PF04063"/>
    </source>
</evidence>
<gene>
    <name evidence="6" type="ORF">KUF71_023380</name>
</gene>
<accession>A0AAE1H378</accession>
<dbReference type="PANTHER" id="PTHR13387">
    <property type="entry name" value="PROTEIN HGH1 HOMOLOG"/>
    <property type="match status" value="1"/>
</dbReference>
<evidence type="ECO:0000256" key="2">
    <source>
        <dbReference type="ARBA" id="ARBA00014076"/>
    </source>
</evidence>
<feature type="domain" description="Protein HGH1 C-terminal" evidence="5">
    <location>
        <begin position="319"/>
        <end position="372"/>
    </location>
</feature>
<proteinExistence type="inferred from homology"/>
<comment type="similarity">
    <text evidence="1">Belongs to the HGH1 family.</text>
</comment>
<dbReference type="EMBL" id="JAHWGI010000349">
    <property type="protein sequence ID" value="KAK3913967.1"/>
    <property type="molecule type" value="Genomic_DNA"/>
</dbReference>
<dbReference type="InterPro" id="IPR039717">
    <property type="entry name" value="Hgh1"/>
</dbReference>
<evidence type="ECO:0000256" key="3">
    <source>
        <dbReference type="SAM" id="Phobius"/>
    </source>
</evidence>
<dbReference type="PANTHER" id="PTHR13387:SF9">
    <property type="entry name" value="PROTEIN HGH1 HOMOLOG"/>
    <property type="match status" value="1"/>
</dbReference>
<evidence type="ECO:0000259" key="5">
    <source>
        <dbReference type="Pfam" id="PF04064"/>
    </source>
</evidence>
<evidence type="ECO:0000256" key="1">
    <source>
        <dbReference type="ARBA" id="ARBA00006712"/>
    </source>
</evidence>
<dbReference type="Gene3D" id="1.25.10.10">
    <property type="entry name" value="Leucine-rich Repeat Variant"/>
    <property type="match status" value="1"/>
</dbReference>
<dbReference type="InterPro" id="IPR011989">
    <property type="entry name" value="ARM-like"/>
</dbReference>
<name>A0AAE1H378_9NEOP</name>
<dbReference type="InterPro" id="IPR007206">
    <property type="entry name" value="Protein_HGH1_C"/>
</dbReference>
<comment type="caution">
    <text evidence="6">The sequence shown here is derived from an EMBL/GenBank/DDBJ whole genome shotgun (WGS) entry which is preliminary data.</text>
</comment>
<keyword evidence="3" id="KW-0472">Membrane</keyword>
<keyword evidence="3" id="KW-1133">Transmembrane helix</keyword>
<sequence>MGSLDEFLQFLTPETRLDLKVLAVEQVLGMTGREEGRTLLCQNLKILQHLIKLCSDKVPGVARDSCLALVNLSGDEDGAVALLSEEHGISQNQGFVRQMVELALDPQSPLADPALMVLSNITRPSQLTSEILSLIVGDDRKDSYDESKVFEFLERVIGALTSTRHNSVGANLHYLGPLLSNLSQLPVVRRHVLPVLFISSVIVHYTLNIIFFFIISKRFILDHEKKVIHRLIPFTEYQDSLVRRGGIVGCLRNCCFDTDEHAWLLGPDVDILPHLLLPLAGPEEFDEEDNNKLPVDLQWLPEDKTRESDPDIRRMLLEALEQLCATKVHREYMRERNVYIILRELHKWEKDRQVLLACENLVDLLIRKEEEIGEENLHAVEVPEDLVSKFEKMDKEFLEDK</sequence>
<evidence type="ECO:0000313" key="6">
    <source>
        <dbReference type="EMBL" id="KAK3913967.1"/>
    </source>
</evidence>
<keyword evidence="3" id="KW-0812">Transmembrane</keyword>
<dbReference type="Proteomes" id="UP001219518">
    <property type="component" value="Unassembled WGS sequence"/>
</dbReference>
<dbReference type="InterPro" id="IPR007205">
    <property type="entry name" value="Protein_HGH1_N"/>
</dbReference>
<feature type="transmembrane region" description="Helical" evidence="3">
    <location>
        <begin position="192"/>
        <end position="215"/>
    </location>
</feature>
<evidence type="ECO:0000313" key="7">
    <source>
        <dbReference type="Proteomes" id="UP001219518"/>
    </source>
</evidence>
<dbReference type="SUPFAM" id="SSF48371">
    <property type="entry name" value="ARM repeat"/>
    <property type="match status" value="1"/>
</dbReference>
<feature type="domain" description="Protein HGH1 N-terminal" evidence="4">
    <location>
        <begin position="104"/>
        <end position="313"/>
    </location>
</feature>
<dbReference type="Pfam" id="PF04064">
    <property type="entry name" value="DUF384"/>
    <property type="match status" value="1"/>
</dbReference>
<dbReference type="Pfam" id="PF04063">
    <property type="entry name" value="DUF383"/>
    <property type="match status" value="1"/>
</dbReference>
<reference evidence="6" key="1">
    <citation type="submission" date="2021-07" db="EMBL/GenBank/DDBJ databases">
        <authorList>
            <person name="Catto M.A."/>
            <person name="Jacobson A."/>
            <person name="Kennedy G."/>
            <person name="Labadie P."/>
            <person name="Hunt B.G."/>
            <person name="Srinivasan R."/>
        </authorList>
    </citation>
    <scope>NUCLEOTIDE SEQUENCE</scope>
    <source>
        <strain evidence="6">PL_HMW_Pooled</strain>
        <tissue evidence="6">Head</tissue>
    </source>
</reference>
<reference evidence="6" key="2">
    <citation type="journal article" date="2023" name="BMC Genomics">
        <title>Pest status, molecular evolution, and epigenetic factors derived from the genome assembly of Frankliniella fusca, a thysanopteran phytovirus vector.</title>
        <authorList>
            <person name="Catto M.A."/>
            <person name="Labadie P.E."/>
            <person name="Jacobson A.L."/>
            <person name="Kennedy G.G."/>
            <person name="Srinivasan R."/>
            <person name="Hunt B.G."/>
        </authorList>
    </citation>
    <scope>NUCLEOTIDE SEQUENCE</scope>
    <source>
        <strain evidence="6">PL_HMW_Pooled</strain>
    </source>
</reference>
<protein>
    <recommendedName>
        <fullName evidence="2">Protein HGH1 homolog</fullName>
    </recommendedName>
</protein>
<dbReference type="InterPro" id="IPR016024">
    <property type="entry name" value="ARM-type_fold"/>
</dbReference>
<organism evidence="6 7">
    <name type="scientific">Frankliniella fusca</name>
    <dbReference type="NCBI Taxonomy" id="407009"/>
    <lineage>
        <taxon>Eukaryota</taxon>
        <taxon>Metazoa</taxon>
        <taxon>Ecdysozoa</taxon>
        <taxon>Arthropoda</taxon>
        <taxon>Hexapoda</taxon>
        <taxon>Insecta</taxon>
        <taxon>Pterygota</taxon>
        <taxon>Neoptera</taxon>
        <taxon>Paraneoptera</taxon>
        <taxon>Thysanoptera</taxon>
        <taxon>Terebrantia</taxon>
        <taxon>Thripoidea</taxon>
        <taxon>Thripidae</taxon>
        <taxon>Frankliniella</taxon>
    </lineage>
</organism>